<dbReference type="InterPro" id="IPR047872">
    <property type="entry name" value="EFG_IV"/>
</dbReference>
<dbReference type="SMART" id="SM00838">
    <property type="entry name" value="EFG_C"/>
    <property type="match status" value="1"/>
</dbReference>
<comment type="caution">
    <text evidence="6">The sequence shown here is derived from an EMBL/GenBank/DDBJ whole genome shotgun (WGS) entry which is preliminary data.</text>
</comment>
<dbReference type="InterPro" id="IPR004540">
    <property type="entry name" value="Transl_elong_EFG/EF2"/>
</dbReference>
<dbReference type="Proteomes" id="UP000585609">
    <property type="component" value="Unassembled WGS sequence"/>
</dbReference>
<dbReference type="SUPFAM" id="SSF52540">
    <property type="entry name" value="P-loop containing nucleoside triphosphate hydrolases"/>
    <property type="match status" value="1"/>
</dbReference>
<dbReference type="InterPro" id="IPR027417">
    <property type="entry name" value="P-loop_NTPase"/>
</dbReference>
<dbReference type="CDD" id="cd01434">
    <property type="entry name" value="EFG_mtEFG1_IV"/>
    <property type="match status" value="1"/>
</dbReference>
<dbReference type="CDD" id="cd16262">
    <property type="entry name" value="EFG_III"/>
    <property type="match status" value="1"/>
</dbReference>
<dbReference type="AlphaFoldDB" id="A0A6V8NS93"/>
<dbReference type="NCBIfam" id="NF009891">
    <property type="entry name" value="PRK13351.1-1"/>
    <property type="match status" value="1"/>
</dbReference>
<keyword evidence="6" id="KW-0648">Protein biosynthesis</keyword>
<dbReference type="InterPro" id="IPR035649">
    <property type="entry name" value="EFG_V"/>
</dbReference>
<dbReference type="PRINTS" id="PR00315">
    <property type="entry name" value="ELONGATNFCT"/>
</dbReference>
<evidence type="ECO:0000256" key="1">
    <source>
        <dbReference type="ARBA" id="ARBA00005870"/>
    </source>
</evidence>
<dbReference type="CDD" id="cd04088">
    <property type="entry name" value="EFG_mtEFG_II"/>
    <property type="match status" value="1"/>
</dbReference>
<evidence type="ECO:0000256" key="3">
    <source>
        <dbReference type="ARBA" id="ARBA00023134"/>
    </source>
</evidence>
<evidence type="ECO:0000313" key="6">
    <source>
        <dbReference type="EMBL" id="GFP23218.1"/>
    </source>
</evidence>
<dbReference type="CDD" id="cd03713">
    <property type="entry name" value="EFG_mtEFG_C"/>
    <property type="match status" value="1"/>
</dbReference>
<dbReference type="GO" id="GO:0003746">
    <property type="term" value="F:translation elongation factor activity"/>
    <property type="evidence" value="ECO:0007669"/>
    <property type="project" value="UniProtKB-UniRule"/>
</dbReference>
<dbReference type="InterPro" id="IPR005517">
    <property type="entry name" value="Transl_elong_EFG/EF2_IV"/>
</dbReference>
<dbReference type="Gene3D" id="2.40.30.10">
    <property type="entry name" value="Translation factors"/>
    <property type="match status" value="1"/>
</dbReference>
<keyword evidence="2" id="KW-0547">Nucleotide-binding</keyword>
<dbReference type="Pfam" id="PF14492">
    <property type="entry name" value="EFG_III"/>
    <property type="match status" value="1"/>
</dbReference>
<dbReference type="NCBIfam" id="TIGR00231">
    <property type="entry name" value="small_GTP"/>
    <property type="match status" value="1"/>
</dbReference>
<dbReference type="InterPro" id="IPR035647">
    <property type="entry name" value="EFG_III/V"/>
</dbReference>
<dbReference type="EMBL" id="BLRW01000069">
    <property type="protein sequence ID" value="GFP23218.1"/>
    <property type="molecule type" value="Genomic_DNA"/>
</dbReference>
<evidence type="ECO:0000256" key="4">
    <source>
        <dbReference type="NCBIfam" id="TIGR00484"/>
    </source>
</evidence>
<dbReference type="SUPFAM" id="SSF54980">
    <property type="entry name" value="EF-G C-terminal domain-like"/>
    <property type="match status" value="2"/>
</dbReference>
<dbReference type="InterPro" id="IPR014721">
    <property type="entry name" value="Ribsml_uS5_D2-typ_fold_subgr"/>
</dbReference>
<dbReference type="NCBIfam" id="NF009381">
    <property type="entry name" value="PRK12740.1-5"/>
    <property type="match status" value="1"/>
</dbReference>
<dbReference type="Pfam" id="PF00009">
    <property type="entry name" value="GTP_EFTU"/>
    <property type="match status" value="1"/>
</dbReference>
<evidence type="ECO:0000259" key="5">
    <source>
        <dbReference type="PROSITE" id="PS51722"/>
    </source>
</evidence>
<dbReference type="GO" id="GO:0032790">
    <property type="term" value="P:ribosome disassembly"/>
    <property type="evidence" value="ECO:0007669"/>
    <property type="project" value="TreeGrafter"/>
</dbReference>
<dbReference type="Gene3D" id="3.40.50.300">
    <property type="entry name" value="P-loop containing nucleotide triphosphate hydrolases"/>
    <property type="match status" value="1"/>
</dbReference>
<evidence type="ECO:0000313" key="7">
    <source>
        <dbReference type="Proteomes" id="UP000585609"/>
    </source>
</evidence>
<dbReference type="Gene3D" id="3.30.70.870">
    <property type="entry name" value="Elongation Factor G (Translational Gtpase), domain 3"/>
    <property type="match status" value="1"/>
</dbReference>
<proteinExistence type="inferred from homology"/>
<dbReference type="FunFam" id="3.30.70.240:FF:000001">
    <property type="entry name" value="Elongation factor G"/>
    <property type="match status" value="1"/>
</dbReference>
<dbReference type="InterPro" id="IPR053905">
    <property type="entry name" value="EF-G-like_DII"/>
</dbReference>
<dbReference type="SUPFAM" id="SSF50447">
    <property type="entry name" value="Translation proteins"/>
    <property type="match status" value="1"/>
</dbReference>
<dbReference type="GO" id="GO:0003924">
    <property type="term" value="F:GTPase activity"/>
    <property type="evidence" value="ECO:0007669"/>
    <property type="project" value="InterPro"/>
</dbReference>
<dbReference type="GO" id="GO:0005525">
    <property type="term" value="F:GTP binding"/>
    <property type="evidence" value="ECO:0007669"/>
    <property type="project" value="UniProtKB-UniRule"/>
</dbReference>
<dbReference type="Pfam" id="PF00679">
    <property type="entry name" value="EFG_C"/>
    <property type="match status" value="1"/>
</dbReference>
<dbReference type="NCBIfam" id="TIGR00484">
    <property type="entry name" value="EF-G"/>
    <property type="match status" value="1"/>
</dbReference>
<gene>
    <name evidence="6" type="ORF">HKBW3S09_00685</name>
</gene>
<dbReference type="InterPro" id="IPR020568">
    <property type="entry name" value="Ribosomal_Su5_D2-typ_SF"/>
</dbReference>
<dbReference type="PANTHER" id="PTHR43261:SF6">
    <property type="entry name" value="ELONGATION FACTOR G-LIKE PROTEIN"/>
    <property type="match status" value="1"/>
</dbReference>
<accession>A0A6V8NS93</accession>
<reference evidence="6 7" key="1">
    <citation type="journal article" date="2020" name="Front. Microbiol.">
        <title>Single-cell genomics of novel Actinobacteria with the Wood-Ljungdahl pathway discovered in a serpentinizing system.</title>
        <authorList>
            <person name="Merino N."/>
            <person name="Kawai M."/>
            <person name="Boyd E.S."/>
            <person name="Colman D.R."/>
            <person name="McGlynn S.E."/>
            <person name="Nealson K.H."/>
            <person name="Kurokawa K."/>
            <person name="Hongoh Y."/>
        </authorList>
    </citation>
    <scope>NUCLEOTIDE SEQUENCE [LARGE SCALE GENOMIC DNA]</scope>
    <source>
        <strain evidence="6 7">S09_30</strain>
    </source>
</reference>
<dbReference type="Pfam" id="PF03764">
    <property type="entry name" value="EFG_IV"/>
    <property type="match status" value="1"/>
</dbReference>
<dbReference type="PANTHER" id="PTHR43261">
    <property type="entry name" value="TRANSLATION ELONGATION FACTOR G-RELATED"/>
    <property type="match status" value="1"/>
</dbReference>
<dbReference type="FunFam" id="3.30.230.10:FF:000003">
    <property type="entry name" value="Elongation factor G"/>
    <property type="match status" value="1"/>
</dbReference>
<organism evidence="6 7">
    <name type="scientific">Candidatus Hakubella thermalkaliphila</name>
    <dbReference type="NCBI Taxonomy" id="2754717"/>
    <lineage>
        <taxon>Bacteria</taxon>
        <taxon>Bacillati</taxon>
        <taxon>Actinomycetota</taxon>
        <taxon>Actinomycetota incertae sedis</taxon>
        <taxon>Candidatus Hakubellales</taxon>
        <taxon>Candidatus Hakubellaceae</taxon>
        <taxon>Candidatus Hakubella</taxon>
    </lineage>
</organism>
<dbReference type="Gene3D" id="3.30.70.240">
    <property type="match status" value="1"/>
</dbReference>
<dbReference type="Pfam" id="PF22042">
    <property type="entry name" value="EF-G_D2"/>
    <property type="match status" value="1"/>
</dbReference>
<name>A0A6V8NS93_9ACTN</name>
<dbReference type="SMART" id="SM00889">
    <property type="entry name" value="EFG_IV"/>
    <property type="match status" value="1"/>
</dbReference>
<comment type="similarity">
    <text evidence="1">Belongs to the TRAFAC class translation factor GTPase superfamily. Classic translation factor GTPase family. EF-G/EF-2 subfamily.</text>
</comment>
<keyword evidence="3" id="KW-0342">GTP-binding</keyword>
<protein>
    <recommendedName>
        <fullName evidence="4">Elongation factor G</fullName>
    </recommendedName>
</protein>
<sequence>MEGKSANLLRNVAIIGHGGAGKTSLVEAMLYDCGYIYRLGRTDDVTTTSDYEPEDIKRKISISTSVALLTWKEHAVNLIDTPGYTDFMGEVYSALRVADGAVLVINAVSGVEVGTERTFSICTKNGLPLIFVINRMDRESASFYKSLENIKDSFGDSVVPLALPLGQEANFRGVVDLLKMKGYLYVEKGSPRFHETDIPPEMDSEVNAYRNQLVERIVETEDELLMKYLEGEEISQEEMTGALRSAIISRKLTPVLPASAVKNIGVELILDYIASCLPSPVDREEIQGVHPITKEVLSLKPGSDSPFTALVFKTTADPYVGKLSLFRVYSGQVASDTAVYNPNKEKLEKLGQLYFLRGKNQTPVPSAATGDIVAVAKLTETSTRDTLCDKDSSIILPEVEYPATVISMAVEPKAKGDEEKISSGLSRLAEEDPTFQIHQNLETRQLVISGMGEQHLAVMVERLKRKFGTEVVLTTPRIPYKETIKKTAKAEYKYKKQTGGRGQYGHVFLELKPRGRGEGFEFLDTIFGGAIPRSFVPAVEKGVREVLEEGVIAGYPVVDISANVYDGSYHTVDSSEMAFKIASSMAFKKGFLGAEPILLEPIMNVQVASPEEYMGDIIGDLNSKRGKILGIDRGEDNLQTIKAQVPLAEMHRYYIDLTSIAHGRGSFNMEFSHYEEVPAFIAEKIIQESAKESSKEKE</sequence>
<dbReference type="PROSITE" id="PS51722">
    <property type="entry name" value="G_TR_2"/>
    <property type="match status" value="1"/>
</dbReference>
<dbReference type="InterPro" id="IPR005225">
    <property type="entry name" value="Small_GTP-bd"/>
</dbReference>
<keyword evidence="6" id="KW-0251">Elongation factor</keyword>
<dbReference type="InterPro" id="IPR000795">
    <property type="entry name" value="T_Tr_GTP-bd_dom"/>
</dbReference>
<dbReference type="CDD" id="cd04170">
    <property type="entry name" value="EF-G_bact"/>
    <property type="match status" value="1"/>
</dbReference>
<dbReference type="Gene3D" id="3.30.230.10">
    <property type="match status" value="1"/>
</dbReference>
<dbReference type="SUPFAM" id="SSF54211">
    <property type="entry name" value="Ribosomal protein S5 domain 2-like"/>
    <property type="match status" value="1"/>
</dbReference>
<dbReference type="InterPro" id="IPR009022">
    <property type="entry name" value="EFG_III"/>
</dbReference>
<feature type="domain" description="Tr-type G" evidence="5">
    <location>
        <begin position="7"/>
        <end position="281"/>
    </location>
</feature>
<dbReference type="InterPro" id="IPR041095">
    <property type="entry name" value="EFG_II"/>
</dbReference>
<dbReference type="NCBIfam" id="NF009379">
    <property type="entry name" value="PRK12740.1-3"/>
    <property type="match status" value="1"/>
</dbReference>
<evidence type="ECO:0000256" key="2">
    <source>
        <dbReference type="ARBA" id="ARBA00022741"/>
    </source>
</evidence>
<dbReference type="InterPro" id="IPR009000">
    <property type="entry name" value="Transl_B-barrel_sf"/>
</dbReference>
<dbReference type="InterPro" id="IPR000640">
    <property type="entry name" value="EFG_V-like"/>
</dbReference>